<sequence>LSISAVSPEAPSVFPLTSCSAEATSSQVTFGCLVKGYFPEPVSVEWSPSIGSTGVKTYPSMNHTSGDLYSLSSQATVPASSWESNTYRCNIKHEPTNSSITKEIPKPTRIEPTVQVYHSSCTTKPSTIHLLCLISGFSPMPLMVEWLVDGVSGQLRGDTAPAKKDASSPTFSTHSNASVSQEDWMQEKIYTCKVSHQGKTVEKQASKCKGGITYRSNILVFMVPPAPSEMYVAQSPMLTCLVVNLSTVAGLTVIWTWEKSGPLNPGPIVKSRQHNGTFTASSSLPIVLHDWESGEKYTCKVEHSELPSPIIRSISKKQEGRTSPPRVYLLHPHPEELSSNGDSVSLTCLVRDFYPEHISVKWMENQESKDSMKPVTTSPMKERDGDLNYFLYSKMTVDKDSWNRGITYTCIVIHEALKPKMFTQRNIRNVPESRFQGYIHVSERGFSSLWSTITVFFTLFLVSVCYSATVTLFKVR</sequence>
<dbReference type="Pfam" id="PF07654">
    <property type="entry name" value="C1-set"/>
    <property type="match status" value="4"/>
</dbReference>
<organism evidence="11 12">
    <name type="scientific">Pelodiscus sinensis</name>
    <name type="common">Chinese softshell turtle</name>
    <name type="synonym">Trionyx sinensis</name>
    <dbReference type="NCBI Taxonomy" id="13735"/>
    <lineage>
        <taxon>Eukaryota</taxon>
        <taxon>Metazoa</taxon>
        <taxon>Chordata</taxon>
        <taxon>Craniata</taxon>
        <taxon>Vertebrata</taxon>
        <taxon>Euteleostomi</taxon>
        <taxon>Archelosauria</taxon>
        <taxon>Testudinata</taxon>
        <taxon>Testudines</taxon>
        <taxon>Cryptodira</taxon>
        <taxon>Trionychia</taxon>
        <taxon>Trionychidae</taxon>
        <taxon>Pelodiscus</taxon>
    </lineage>
</organism>
<dbReference type="SUPFAM" id="SSF48726">
    <property type="entry name" value="Immunoglobulin"/>
    <property type="match status" value="4"/>
</dbReference>
<evidence type="ECO:0000256" key="7">
    <source>
        <dbReference type="ARBA" id="ARBA00023319"/>
    </source>
</evidence>
<evidence type="ECO:0000256" key="5">
    <source>
        <dbReference type="ARBA" id="ARBA00023136"/>
    </source>
</evidence>
<dbReference type="PROSITE" id="PS50835">
    <property type="entry name" value="IG_LIKE"/>
    <property type="match status" value="4"/>
</dbReference>
<keyword evidence="3" id="KW-1003">Cell membrane</keyword>
<dbReference type="STRING" id="13735.ENSPSIP00000006392"/>
<dbReference type="InterPro" id="IPR036179">
    <property type="entry name" value="Ig-like_dom_sf"/>
</dbReference>
<keyword evidence="9" id="KW-0812">Transmembrane</keyword>
<dbReference type="InterPro" id="IPR003597">
    <property type="entry name" value="Ig_C1-set"/>
</dbReference>
<dbReference type="EMBL" id="AGCU01011165">
    <property type="status" value="NOT_ANNOTATED_CDS"/>
    <property type="molecule type" value="Genomic_DNA"/>
</dbReference>
<evidence type="ECO:0000256" key="2">
    <source>
        <dbReference type="ARBA" id="ARBA00004613"/>
    </source>
</evidence>
<dbReference type="Ensembl" id="ENSPSIT00000006429.1">
    <property type="protein sequence ID" value="ENSPSIP00000006392.1"/>
    <property type="gene ID" value="ENSPSIG00000005878.1"/>
</dbReference>
<keyword evidence="12" id="KW-1185">Reference proteome</keyword>
<name>K7FED2_PELSI</name>
<dbReference type="Gene3D" id="2.60.40.10">
    <property type="entry name" value="Immunoglobulins"/>
    <property type="match status" value="4"/>
</dbReference>
<dbReference type="GO" id="GO:0005576">
    <property type="term" value="C:extracellular region"/>
    <property type="evidence" value="ECO:0007669"/>
    <property type="project" value="UniProtKB-SubCell"/>
</dbReference>
<evidence type="ECO:0000256" key="6">
    <source>
        <dbReference type="ARBA" id="ARBA00023157"/>
    </source>
</evidence>
<dbReference type="AlphaFoldDB" id="K7FED2"/>
<dbReference type="InterPro" id="IPR003006">
    <property type="entry name" value="Ig/MHC_CS"/>
</dbReference>
<keyword evidence="7" id="KW-0393">Immunoglobulin domain</keyword>
<feature type="region of interest" description="Disordered" evidence="8">
    <location>
        <begin position="157"/>
        <end position="179"/>
    </location>
</feature>
<dbReference type="GO" id="GO:0005886">
    <property type="term" value="C:plasma membrane"/>
    <property type="evidence" value="ECO:0007669"/>
    <property type="project" value="UniProtKB-SubCell"/>
</dbReference>
<dbReference type="EMBL" id="AGCU01011164">
    <property type="status" value="NOT_ANNOTATED_CDS"/>
    <property type="molecule type" value="Genomic_DNA"/>
</dbReference>
<feature type="domain" description="Ig-like" evidence="10">
    <location>
        <begin position="112"/>
        <end position="206"/>
    </location>
</feature>
<dbReference type="GeneTree" id="ENSGT00940000163076"/>
<evidence type="ECO:0000256" key="1">
    <source>
        <dbReference type="ARBA" id="ARBA00004236"/>
    </source>
</evidence>
<dbReference type="PROSITE" id="PS00290">
    <property type="entry name" value="IG_MHC"/>
    <property type="match status" value="3"/>
</dbReference>
<protein>
    <recommendedName>
        <fullName evidence="10">Ig-like domain-containing protein</fullName>
    </recommendedName>
</protein>
<reference evidence="11" key="3">
    <citation type="submission" date="2025-08" db="UniProtKB">
        <authorList>
            <consortium name="Ensembl"/>
        </authorList>
    </citation>
    <scope>IDENTIFICATION</scope>
</reference>
<dbReference type="InterPro" id="IPR050380">
    <property type="entry name" value="Immune_Resp_Modulators"/>
</dbReference>
<dbReference type="GO" id="GO:1903131">
    <property type="term" value="P:mononuclear cell differentiation"/>
    <property type="evidence" value="ECO:0007669"/>
    <property type="project" value="UniProtKB-ARBA"/>
</dbReference>
<feature type="domain" description="Ig-like" evidence="10">
    <location>
        <begin position="11"/>
        <end position="101"/>
    </location>
</feature>
<feature type="compositionally biased region" description="Polar residues" evidence="8">
    <location>
        <begin position="167"/>
        <end position="179"/>
    </location>
</feature>
<evidence type="ECO:0000256" key="9">
    <source>
        <dbReference type="SAM" id="Phobius"/>
    </source>
</evidence>
<dbReference type="GO" id="GO:0042113">
    <property type="term" value="P:B cell activation"/>
    <property type="evidence" value="ECO:0007669"/>
    <property type="project" value="UniProtKB-ARBA"/>
</dbReference>
<feature type="transmembrane region" description="Helical" evidence="9">
    <location>
        <begin position="449"/>
        <end position="473"/>
    </location>
</feature>
<evidence type="ECO:0000313" key="12">
    <source>
        <dbReference type="Proteomes" id="UP000007267"/>
    </source>
</evidence>
<dbReference type="Proteomes" id="UP000007267">
    <property type="component" value="Unassembled WGS sequence"/>
</dbReference>
<dbReference type="eggNOG" id="ENOG502R54U">
    <property type="taxonomic scope" value="Eukaryota"/>
</dbReference>
<evidence type="ECO:0000256" key="4">
    <source>
        <dbReference type="ARBA" id="ARBA00022525"/>
    </source>
</evidence>
<dbReference type="FunFam" id="2.60.40.10:FF:000463">
    <property type="entry name" value="Immunoglobulin heavy constant gamma 1"/>
    <property type="match status" value="1"/>
</dbReference>
<keyword evidence="9" id="KW-1133">Transmembrane helix</keyword>
<comment type="subcellular location">
    <subcellularLocation>
        <location evidence="1">Cell membrane</location>
    </subcellularLocation>
    <subcellularLocation>
        <location evidence="2">Secreted</location>
    </subcellularLocation>
</comment>
<evidence type="ECO:0000313" key="11">
    <source>
        <dbReference type="Ensembl" id="ENSPSIP00000006392.1"/>
    </source>
</evidence>
<evidence type="ECO:0000256" key="8">
    <source>
        <dbReference type="SAM" id="MobiDB-lite"/>
    </source>
</evidence>
<keyword evidence="6" id="KW-1015">Disulfide bond</keyword>
<reference evidence="12" key="1">
    <citation type="submission" date="2011-10" db="EMBL/GenBank/DDBJ databases">
        <authorList>
            <consortium name="Soft-shell Turtle Genome Consortium"/>
        </authorList>
    </citation>
    <scope>NUCLEOTIDE SEQUENCE [LARGE SCALE GENOMIC DNA]</scope>
    <source>
        <strain evidence="12">Daiwa-1</strain>
    </source>
</reference>
<proteinExistence type="predicted"/>
<evidence type="ECO:0000259" key="10">
    <source>
        <dbReference type="PROSITE" id="PS50835"/>
    </source>
</evidence>
<dbReference type="FunFam" id="2.60.40.10:FF:000998">
    <property type="entry name" value="Immunoglobulin heavy constant epsilon"/>
    <property type="match status" value="1"/>
</dbReference>
<dbReference type="InterPro" id="IPR007110">
    <property type="entry name" value="Ig-like_dom"/>
</dbReference>
<keyword evidence="4" id="KW-0964">Secreted</keyword>
<reference evidence="11" key="4">
    <citation type="submission" date="2025-09" db="UniProtKB">
        <authorList>
            <consortium name="Ensembl"/>
        </authorList>
    </citation>
    <scope>IDENTIFICATION</scope>
</reference>
<dbReference type="HOGENOM" id="CLU_030625_3_0_1"/>
<dbReference type="FunFam" id="2.60.40.10:FF:001690">
    <property type="entry name" value="Immunoglobulin heavy constant epsilon"/>
    <property type="match status" value="1"/>
</dbReference>
<feature type="domain" description="Ig-like" evidence="10">
    <location>
        <begin position="225"/>
        <end position="315"/>
    </location>
</feature>
<evidence type="ECO:0000256" key="3">
    <source>
        <dbReference type="ARBA" id="ARBA00022475"/>
    </source>
</evidence>
<dbReference type="OMA" id="EEMENNW"/>
<accession>K7FED2</accession>
<reference evidence="12" key="2">
    <citation type="journal article" date="2013" name="Nat. Genet.">
        <title>The draft genomes of soft-shell turtle and green sea turtle yield insights into the development and evolution of the turtle-specific body plan.</title>
        <authorList>
            <person name="Wang Z."/>
            <person name="Pascual-Anaya J."/>
            <person name="Zadissa A."/>
            <person name="Li W."/>
            <person name="Niimura Y."/>
            <person name="Huang Z."/>
            <person name="Li C."/>
            <person name="White S."/>
            <person name="Xiong Z."/>
            <person name="Fang D."/>
            <person name="Wang B."/>
            <person name="Ming Y."/>
            <person name="Chen Y."/>
            <person name="Zheng Y."/>
            <person name="Kuraku S."/>
            <person name="Pignatelli M."/>
            <person name="Herrero J."/>
            <person name="Beal K."/>
            <person name="Nozawa M."/>
            <person name="Li Q."/>
            <person name="Wang J."/>
            <person name="Zhang H."/>
            <person name="Yu L."/>
            <person name="Shigenobu S."/>
            <person name="Wang J."/>
            <person name="Liu J."/>
            <person name="Flicek P."/>
            <person name="Searle S."/>
            <person name="Wang J."/>
            <person name="Kuratani S."/>
            <person name="Yin Y."/>
            <person name="Aken B."/>
            <person name="Zhang G."/>
            <person name="Irie N."/>
        </authorList>
    </citation>
    <scope>NUCLEOTIDE SEQUENCE [LARGE SCALE GENOMIC DNA]</scope>
    <source>
        <strain evidence="12">Daiwa-1</strain>
    </source>
</reference>
<keyword evidence="5 9" id="KW-0472">Membrane</keyword>
<dbReference type="PANTHER" id="PTHR23411">
    <property type="entry name" value="TAPASIN"/>
    <property type="match status" value="1"/>
</dbReference>
<feature type="domain" description="Ig-like" evidence="10">
    <location>
        <begin position="325"/>
        <end position="428"/>
    </location>
</feature>
<dbReference type="CDD" id="cd05768">
    <property type="entry name" value="IgC1_CH3_IgAGD_CH4_IgAEM"/>
    <property type="match status" value="1"/>
</dbReference>
<dbReference type="SMART" id="SM00407">
    <property type="entry name" value="IGc1"/>
    <property type="match status" value="4"/>
</dbReference>
<dbReference type="InterPro" id="IPR013783">
    <property type="entry name" value="Ig-like_fold"/>
</dbReference>